<evidence type="ECO:0000256" key="1">
    <source>
        <dbReference type="SAM" id="MobiDB-lite"/>
    </source>
</evidence>
<proteinExistence type="predicted"/>
<gene>
    <name evidence="2" type="ORF">BDP27DRAFT_1234272</name>
</gene>
<organism evidence="2 3">
    <name type="scientific">Rhodocollybia butyracea</name>
    <dbReference type="NCBI Taxonomy" id="206335"/>
    <lineage>
        <taxon>Eukaryota</taxon>
        <taxon>Fungi</taxon>
        <taxon>Dikarya</taxon>
        <taxon>Basidiomycota</taxon>
        <taxon>Agaricomycotina</taxon>
        <taxon>Agaricomycetes</taxon>
        <taxon>Agaricomycetidae</taxon>
        <taxon>Agaricales</taxon>
        <taxon>Marasmiineae</taxon>
        <taxon>Omphalotaceae</taxon>
        <taxon>Rhodocollybia</taxon>
    </lineage>
</organism>
<reference evidence="2" key="1">
    <citation type="submission" date="2020-11" db="EMBL/GenBank/DDBJ databases">
        <authorList>
            <consortium name="DOE Joint Genome Institute"/>
            <person name="Ahrendt S."/>
            <person name="Riley R."/>
            <person name="Andreopoulos W."/>
            <person name="Labutti K."/>
            <person name="Pangilinan J."/>
            <person name="Ruiz-Duenas F.J."/>
            <person name="Barrasa J.M."/>
            <person name="Sanchez-Garcia M."/>
            <person name="Camarero S."/>
            <person name="Miyauchi S."/>
            <person name="Serrano A."/>
            <person name="Linde D."/>
            <person name="Babiker R."/>
            <person name="Drula E."/>
            <person name="Ayuso-Fernandez I."/>
            <person name="Pacheco R."/>
            <person name="Padilla G."/>
            <person name="Ferreira P."/>
            <person name="Barriuso J."/>
            <person name="Kellner H."/>
            <person name="Castanera R."/>
            <person name="Alfaro M."/>
            <person name="Ramirez L."/>
            <person name="Pisabarro A.G."/>
            <person name="Kuo A."/>
            <person name="Tritt A."/>
            <person name="Lipzen A."/>
            <person name="He G."/>
            <person name="Yan M."/>
            <person name="Ng V."/>
            <person name="Cullen D."/>
            <person name="Martin F."/>
            <person name="Rosso M.-N."/>
            <person name="Henrissat B."/>
            <person name="Hibbett D."/>
            <person name="Martinez A.T."/>
            <person name="Grigoriev I.V."/>
        </authorList>
    </citation>
    <scope>NUCLEOTIDE SEQUENCE</scope>
    <source>
        <strain evidence="2">AH 40177</strain>
    </source>
</reference>
<feature type="region of interest" description="Disordered" evidence="1">
    <location>
        <begin position="103"/>
        <end position="126"/>
    </location>
</feature>
<dbReference type="AlphaFoldDB" id="A0A9P5PEJ5"/>
<protein>
    <submittedName>
        <fullName evidence="2">Uncharacterized protein</fullName>
    </submittedName>
</protein>
<keyword evidence="3" id="KW-1185">Reference proteome</keyword>
<dbReference type="EMBL" id="JADNRY010000186">
    <property type="protein sequence ID" value="KAF9061948.1"/>
    <property type="molecule type" value="Genomic_DNA"/>
</dbReference>
<dbReference type="Proteomes" id="UP000772434">
    <property type="component" value="Unassembled WGS sequence"/>
</dbReference>
<evidence type="ECO:0000313" key="3">
    <source>
        <dbReference type="Proteomes" id="UP000772434"/>
    </source>
</evidence>
<sequence length="265" mass="29793">MEDGDIVNIYPEQTGGKPIIYIFPPTGQEEMDVSVSLSLIQQWKFSAIYPVVSVQPNQLEKSIPGECVTLDVRMHRDQTMTEKSTGLTVSYLYWEAVTQGLPPSPLDSPRSEQQQSEEFDPISSDLSDNDNVSVVLPLSRITPYLDAALKELGLHTEARTSFITYWLPSFNKHTHIALRFISQDAYENAAPLSVVPKPDAVVRVFMLFKGVPESDFESGIWPKATARVVDRAERWRDVVGLDAQDSLTDESLFRVLEWGGMEVKK</sequence>
<evidence type="ECO:0000313" key="2">
    <source>
        <dbReference type="EMBL" id="KAF9061948.1"/>
    </source>
</evidence>
<dbReference type="OrthoDB" id="428577at2759"/>
<comment type="caution">
    <text evidence="2">The sequence shown here is derived from an EMBL/GenBank/DDBJ whole genome shotgun (WGS) entry which is preliminary data.</text>
</comment>
<name>A0A9P5PEJ5_9AGAR</name>
<accession>A0A9P5PEJ5</accession>